<dbReference type="PROSITE" id="PS51257">
    <property type="entry name" value="PROKAR_LIPOPROTEIN"/>
    <property type="match status" value="1"/>
</dbReference>
<feature type="signal peptide" evidence="1">
    <location>
        <begin position="1"/>
        <end position="25"/>
    </location>
</feature>
<keyword evidence="4" id="KW-1185">Reference proteome</keyword>
<name>A0A137RIA2_9FLAO</name>
<feature type="chain" id="PRO_5007479731" description="DUF6843 domain-containing protein" evidence="1">
    <location>
        <begin position="26"/>
        <end position="169"/>
    </location>
</feature>
<proteinExistence type="predicted"/>
<evidence type="ECO:0000313" key="4">
    <source>
        <dbReference type="Proteomes" id="UP000070138"/>
    </source>
</evidence>
<dbReference type="AlphaFoldDB" id="A0A137RIA2"/>
<sequence>MPLERTVKYLIILTSILLFSCSNSATDTITLIPDGYTGPVKISLCDGKGKEEKLENGKRIYEIDTNGLLITKFKAEFGWQFNKYYYVKDNNRQEIRFLNFYDKDVKFDKDSVYVFGEQHSGTGSKTDSTGTYQTCPIITFYVGKYKNVEKKMHDLTMFSFKTTELINEK</sequence>
<dbReference type="RefSeq" id="WP_062620749.1">
    <property type="nucleotide sequence ID" value="NZ_JRWG01000003.1"/>
</dbReference>
<accession>A0A137RIA2</accession>
<dbReference type="STRING" id="1548749.LS48_05365"/>
<protein>
    <recommendedName>
        <fullName evidence="2">DUF6843 domain-containing protein</fullName>
    </recommendedName>
</protein>
<reference evidence="3 4" key="2">
    <citation type="journal article" date="2016" name="Int. J. Syst. Evol. Microbiol.">
        <title>Vitellibacter aquimaris sp. nov., a marine bacterium isolated from seawater.</title>
        <authorList>
            <person name="Thevarajoo S."/>
            <person name="Selvaratnam C."/>
            <person name="Goh K.M."/>
            <person name="Hong K.W."/>
            <person name="Chan X.Y."/>
            <person name="Chan K.G."/>
            <person name="Chong C.S."/>
        </authorList>
    </citation>
    <scope>NUCLEOTIDE SEQUENCE [LARGE SCALE GENOMIC DNA]</scope>
    <source>
        <strain evidence="3 4">D-24</strain>
    </source>
</reference>
<dbReference type="EMBL" id="JRWG01000003">
    <property type="protein sequence ID" value="KXN99911.1"/>
    <property type="molecule type" value="Genomic_DNA"/>
</dbReference>
<dbReference type="Proteomes" id="UP000070138">
    <property type="component" value="Unassembled WGS sequence"/>
</dbReference>
<dbReference type="InterPro" id="IPR049293">
    <property type="entry name" value="DUF6843"/>
</dbReference>
<evidence type="ECO:0000259" key="2">
    <source>
        <dbReference type="Pfam" id="PF20862"/>
    </source>
</evidence>
<dbReference type="OrthoDB" id="980638at2"/>
<dbReference type="Pfam" id="PF20862">
    <property type="entry name" value="DUF6843"/>
    <property type="match status" value="1"/>
</dbReference>
<gene>
    <name evidence="3" type="ORF">LS48_05365</name>
</gene>
<feature type="domain" description="DUF6843" evidence="2">
    <location>
        <begin position="25"/>
        <end position="118"/>
    </location>
</feature>
<reference evidence="4" key="1">
    <citation type="submission" date="2014-10" db="EMBL/GenBank/DDBJ databases">
        <title>Genome sequencing of Vitellibacter sp. D-24.</title>
        <authorList>
            <person name="Thevarajoo S."/>
            <person name="Selvaratnam C."/>
            <person name="Goh K.M."/>
            <person name="Chong C.S."/>
        </authorList>
    </citation>
    <scope>NUCLEOTIDE SEQUENCE [LARGE SCALE GENOMIC DNA]</scope>
    <source>
        <strain evidence="4">D-24</strain>
    </source>
</reference>
<keyword evidence="1" id="KW-0732">Signal</keyword>
<comment type="caution">
    <text evidence="3">The sequence shown here is derived from an EMBL/GenBank/DDBJ whole genome shotgun (WGS) entry which is preliminary data.</text>
</comment>
<organism evidence="3 4">
    <name type="scientific">Aequorivita aquimaris</name>
    <dbReference type="NCBI Taxonomy" id="1548749"/>
    <lineage>
        <taxon>Bacteria</taxon>
        <taxon>Pseudomonadati</taxon>
        <taxon>Bacteroidota</taxon>
        <taxon>Flavobacteriia</taxon>
        <taxon>Flavobacteriales</taxon>
        <taxon>Flavobacteriaceae</taxon>
        <taxon>Aequorivita</taxon>
    </lineage>
</organism>
<evidence type="ECO:0000313" key="3">
    <source>
        <dbReference type="EMBL" id="KXN99911.1"/>
    </source>
</evidence>
<evidence type="ECO:0000256" key="1">
    <source>
        <dbReference type="SAM" id="SignalP"/>
    </source>
</evidence>